<accession>A0A9P4NX69</accession>
<dbReference type="Proteomes" id="UP000800235">
    <property type="component" value="Unassembled WGS sequence"/>
</dbReference>
<comment type="caution">
    <text evidence="1">The sequence shown here is derived from an EMBL/GenBank/DDBJ whole genome shotgun (WGS) entry which is preliminary data.</text>
</comment>
<sequence length="150" mass="17035">MNPNYFQITLVKLFRSSLQKLFTTVITMSTTSDEVIGILNDVIAALPDKVAGITLLEAFTETYIRVARNRYPKKNVFVFDRDAIIGVDFDDFKETIKLNAGDGKTVQYNCFIFANGTVEYQGSKEAARLGFGGSWKQKDNIHIEFFDIIW</sequence>
<gene>
    <name evidence="1" type="ORF">EJ08DRAFT_676807</name>
</gene>
<organism evidence="1 2">
    <name type="scientific">Tothia fuscella</name>
    <dbReference type="NCBI Taxonomy" id="1048955"/>
    <lineage>
        <taxon>Eukaryota</taxon>
        <taxon>Fungi</taxon>
        <taxon>Dikarya</taxon>
        <taxon>Ascomycota</taxon>
        <taxon>Pezizomycotina</taxon>
        <taxon>Dothideomycetes</taxon>
        <taxon>Pleosporomycetidae</taxon>
        <taxon>Venturiales</taxon>
        <taxon>Cylindrosympodiaceae</taxon>
        <taxon>Tothia</taxon>
    </lineage>
</organism>
<protein>
    <submittedName>
        <fullName evidence="1">Uncharacterized protein</fullName>
    </submittedName>
</protein>
<dbReference type="EMBL" id="MU007021">
    <property type="protein sequence ID" value="KAF2433262.1"/>
    <property type="molecule type" value="Genomic_DNA"/>
</dbReference>
<dbReference type="AlphaFoldDB" id="A0A9P4NX69"/>
<evidence type="ECO:0000313" key="1">
    <source>
        <dbReference type="EMBL" id="KAF2433262.1"/>
    </source>
</evidence>
<keyword evidence="2" id="KW-1185">Reference proteome</keyword>
<name>A0A9P4NX69_9PEZI</name>
<proteinExistence type="predicted"/>
<reference evidence="1" key="1">
    <citation type="journal article" date="2020" name="Stud. Mycol.">
        <title>101 Dothideomycetes genomes: a test case for predicting lifestyles and emergence of pathogens.</title>
        <authorList>
            <person name="Haridas S."/>
            <person name="Albert R."/>
            <person name="Binder M."/>
            <person name="Bloem J."/>
            <person name="Labutti K."/>
            <person name="Salamov A."/>
            <person name="Andreopoulos B."/>
            <person name="Baker S."/>
            <person name="Barry K."/>
            <person name="Bills G."/>
            <person name="Bluhm B."/>
            <person name="Cannon C."/>
            <person name="Castanera R."/>
            <person name="Culley D."/>
            <person name="Daum C."/>
            <person name="Ezra D."/>
            <person name="Gonzalez J."/>
            <person name="Henrissat B."/>
            <person name="Kuo A."/>
            <person name="Liang C."/>
            <person name="Lipzen A."/>
            <person name="Lutzoni F."/>
            <person name="Magnuson J."/>
            <person name="Mondo S."/>
            <person name="Nolan M."/>
            <person name="Ohm R."/>
            <person name="Pangilinan J."/>
            <person name="Park H.-J."/>
            <person name="Ramirez L."/>
            <person name="Alfaro M."/>
            <person name="Sun H."/>
            <person name="Tritt A."/>
            <person name="Yoshinaga Y."/>
            <person name="Zwiers L.-H."/>
            <person name="Turgeon B."/>
            <person name="Goodwin S."/>
            <person name="Spatafora J."/>
            <person name="Crous P."/>
            <person name="Grigoriev I."/>
        </authorList>
    </citation>
    <scope>NUCLEOTIDE SEQUENCE</scope>
    <source>
        <strain evidence="1">CBS 130266</strain>
    </source>
</reference>
<evidence type="ECO:0000313" key="2">
    <source>
        <dbReference type="Proteomes" id="UP000800235"/>
    </source>
</evidence>